<feature type="region of interest" description="Disordered" evidence="1">
    <location>
        <begin position="1"/>
        <end position="66"/>
    </location>
</feature>
<dbReference type="STRING" id="40148.A0A0D9Z4L5"/>
<evidence type="ECO:0000313" key="2">
    <source>
        <dbReference type="EnsemblPlants" id="OGLUM03G10250.1"/>
    </source>
</evidence>
<proteinExistence type="predicted"/>
<dbReference type="AlphaFoldDB" id="A0A0D9Z4L5"/>
<feature type="compositionally biased region" description="Low complexity" evidence="1">
    <location>
        <begin position="1"/>
        <end position="17"/>
    </location>
</feature>
<reference evidence="2" key="2">
    <citation type="submission" date="2018-05" db="EMBL/GenBank/DDBJ databases">
        <title>OgluRS3 (Oryza glumaepatula Reference Sequence Version 3).</title>
        <authorList>
            <person name="Zhang J."/>
            <person name="Kudrna D."/>
            <person name="Lee S."/>
            <person name="Talag J."/>
            <person name="Welchert J."/>
            <person name="Wing R.A."/>
        </authorList>
    </citation>
    <scope>NUCLEOTIDE SEQUENCE [LARGE SCALE GENOMIC DNA]</scope>
</reference>
<reference evidence="2" key="1">
    <citation type="submission" date="2015-04" db="UniProtKB">
        <authorList>
            <consortium name="EnsemblPlants"/>
        </authorList>
    </citation>
    <scope>IDENTIFICATION</scope>
</reference>
<sequence length="233" mass="24125">MEEATGAGDVAASDGASPPVVKMMTEGGNAAAGDRGGAARGRRERSWAAGDERQGGMATRQRRAGRRGGLTSLAAALGGLEAVLIDRLVTNKPPGMRFTARRNMRGPDGLSITFTIPTALMPFRCQVHMGAQGDQLHRVGQPPLLHLLQHADQLHRVGQSEGGEAAGRRKVAGGPADGIGDEIGIGKGGEVQRHAVDDITVGALNAAMHNTTANHLESFFLLSTARAQAASSS</sequence>
<accession>A0A0D9Z4L5</accession>
<organism evidence="2">
    <name type="scientific">Oryza glumipatula</name>
    <dbReference type="NCBI Taxonomy" id="40148"/>
    <lineage>
        <taxon>Eukaryota</taxon>
        <taxon>Viridiplantae</taxon>
        <taxon>Streptophyta</taxon>
        <taxon>Embryophyta</taxon>
        <taxon>Tracheophyta</taxon>
        <taxon>Spermatophyta</taxon>
        <taxon>Magnoliopsida</taxon>
        <taxon>Liliopsida</taxon>
        <taxon>Poales</taxon>
        <taxon>Poaceae</taxon>
        <taxon>BOP clade</taxon>
        <taxon>Oryzoideae</taxon>
        <taxon>Oryzeae</taxon>
        <taxon>Oryzinae</taxon>
        <taxon>Oryza</taxon>
    </lineage>
</organism>
<dbReference type="Proteomes" id="UP000026961">
    <property type="component" value="Chromosome 3"/>
</dbReference>
<dbReference type="Gramene" id="OGLUM03G10250.1">
    <property type="protein sequence ID" value="OGLUM03G10250.1"/>
    <property type="gene ID" value="OGLUM03G10250"/>
</dbReference>
<name>A0A0D9Z4L5_9ORYZ</name>
<evidence type="ECO:0000256" key="1">
    <source>
        <dbReference type="SAM" id="MobiDB-lite"/>
    </source>
</evidence>
<feature type="region of interest" description="Disordered" evidence="1">
    <location>
        <begin position="160"/>
        <end position="179"/>
    </location>
</feature>
<keyword evidence="3" id="KW-1185">Reference proteome</keyword>
<dbReference type="HOGENOM" id="CLU_1191495_0_0_1"/>
<dbReference type="EnsemblPlants" id="OGLUM03G10250.1">
    <property type="protein sequence ID" value="OGLUM03G10250.1"/>
    <property type="gene ID" value="OGLUM03G10250"/>
</dbReference>
<evidence type="ECO:0000313" key="3">
    <source>
        <dbReference type="Proteomes" id="UP000026961"/>
    </source>
</evidence>
<feature type="compositionally biased region" description="Basic and acidic residues" evidence="1">
    <location>
        <begin position="44"/>
        <end position="54"/>
    </location>
</feature>
<protein>
    <submittedName>
        <fullName evidence="2">Uncharacterized protein</fullName>
    </submittedName>
</protein>